<dbReference type="VEuPathDB" id="FungiDB:PCH_Pc22g02790"/>
<dbReference type="GO" id="GO:0004672">
    <property type="term" value="F:protein kinase activity"/>
    <property type="evidence" value="ECO:0007669"/>
    <property type="project" value="InterPro"/>
</dbReference>
<evidence type="ECO:0000259" key="1">
    <source>
        <dbReference type="PROSITE" id="PS50011"/>
    </source>
</evidence>
<dbReference type="HOGENOM" id="CLU_1305222_0_0_1"/>
<dbReference type="PROSITE" id="PS50011">
    <property type="entry name" value="PROTEIN_KINASE_DOM"/>
    <property type="match status" value="1"/>
</dbReference>
<dbReference type="SUPFAM" id="SSF56112">
    <property type="entry name" value="Protein kinase-like (PK-like)"/>
    <property type="match status" value="1"/>
</dbReference>
<dbReference type="eggNOG" id="ENOG502RNZ0">
    <property type="taxonomic scope" value="Eukaryota"/>
</dbReference>
<organism evidence="2 3">
    <name type="scientific">Penicillium rubens (strain ATCC 28089 / DSM 1075 / NRRL 1951 / Wisconsin 54-1255)</name>
    <name type="common">Penicillium chrysogenum</name>
    <dbReference type="NCBI Taxonomy" id="500485"/>
    <lineage>
        <taxon>Eukaryota</taxon>
        <taxon>Fungi</taxon>
        <taxon>Dikarya</taxon>
        <taxon>Ascomycota</taxon>
        <taxon>Pezizomycotina</taxon>
        <taxon>Eurotiomycetes</taxon>
        <taxon>Eurotiomycetidae</taxon>
        <taxon>Eurotiales</taxon>
        <taxon>Aspergillaceae</taxon>
        <taxon>Penicillium</taxon>
        <taxon>Penicillium chrysogenum species complex</taxon>
    </lineage>
</organism>
<protein>
    <recommendedName>
        <fullName evidence="1">Protein kinase domain-containing protein</fullName>
    </recommendedName>
</protein>
<dbReference type="Gene3D" id="1.10.510.10">
    <property type="entry name" value="Transferase(Phosphotransferase) domain 1"/>
    <property type="match status" value="1"/>
</dbReference>
<keyword evidence="3" id="KW-1185">Reference proteome</keyword>
<dbReference type="OMA" id="AYWEIST"/>
<feature type="domain" description="Protein kinase" evidence="1">
    <location>
        <begin position="1"/>
        <end position="211"/>
    </location>
</feature>
<evidence type="ECO:0000313" key="3">
    <source>
        <dbReference type="Proteomes" id="UP000000724"/>
    </source>
</evidence>
<dbReference type="STRING" id="500485.B6HNY9"/>
<sequence length="211" mass="23772">MNPRPLVASAQCFRKMYDMIDESTIALEWLDTTLAELKYCPDMHYKPVNILLSGIQTNAKVADLGLGEQLSRSAKLLQPYAMRAPEVFLGKACTELSQVWAVAAMLLCWIKPGVLGAWDSPLLLLNNAWSMAKIQRLFAYWEISTSETDVLKATVESARCLSEVLELQSILHLDEETKKVEMPQQLRDLLRFILVPDPKLRPSGFICACIE</sequence>
<accession>B6HNY9</accession>
<dbReference type="EMBL" id="AM920437">
    <property type="protein sequence ID" value="CAP97567.1"/>
    <property type="molecule type" value="Genomic_DNA"/>
</dbReference>
<reference evidence="2 3" key="1">
    <citation type="journal article" date="2008" name="Nat. Biotechnol.">
        <title>Genome sequencing and analysis of the filamentous fungus Penicillium chrysogenum.</title>
        <authorList>
            <person name="van den Berg M.A."/>
            <person name="Albang R."/>
            <person name="Albermann K."/>
            <person name="Badger J.H."/>
            <person name="Daran J.-M."/>
            <person name="Driessen A.J.M."/>
            <person name="Garcia-Estrada C."/>
            <person name="Fedorova N.D."/>
            <person name="Harris D.M."/>
            <person name="Heijne W.H.M."/>
            <person name="Joardar V.S."/>
            <person name="Kiel J.A.K.W."/>
            <person name="Kovalchuk A."/>
            <person name="Martin J.F."/>
            <person name="Nierman W.C."/>
            <person name="Nijland J.G."/>
            <person name="Pronk J.T."/>
            <person name="Roubos J.A."/>
            <person name="van der Klei I.J."/>
            <person name="van Peij N.N.M.E."/>
            <person name="Veenhuis M."/>
            <person name="von Doehren H."/>
            <person name="Wagner C."/>
            <person name="Wortman J.R."/>
            <person name="Bovenberg R.A.L."/>
        </authorList>
    </citation>
    <scope>NUCLEOTIDE SEQUENCE [LARGE SCALE GENOMIC DNA]</scope>
    <source>
        <strain evidence="3">ATCC 28089 / DSM 1075 / NRRL 1951 / Wisconsin 54-1255</strain>
    </source>
</reference>
<evidence type="ECO:0000313" key="2">
    <source>
        <dbReference type="EMBL" id="CAP97567.1"/>
    </source>
</evidence>
<proteinExistence type="predicted"/>
<dbReference type="InterPro" id="IPR000719">
    <property type="entry name" value="Prot_kinase_dom"/>
</dbReference>
<dbReference type="AlphaFoldDB" id="B6HNY9"/>
<name>B6HNY9_PENRW</name>
<gene>
    <name evidence="2" type="ORF">Pc22g02790</name>
    <name evidence="2" type="ORF">PCH_Pc22g02790</name>
</gene>
<dbReference type="InterPro" id="IPR011009">
    <property type="entry name" value="Kinase-like_dom_sf"/>
</dbReference>
<dbReference type="GO" id="GO:0005524">
    <property type="term" value="F:ATP binding"/>
    <property type="evidence" value="ECO:0007669"/>
    <property type="project" value="InterPro"/>
</dbReference>
<dbReference type="OrthoDB" id="5979581at2759"/>
<dbReference type="Proteomes" id="UP000000724">
    <property type="component" value="Contig Pc00c22"/>
</dbReference>